<dbReference type="eggNOG" id="COG3210">
    <property type="taxonomic scope" value="Bacteria"/>
</dbReference>
<evidence type="ECO:0000256" key="1">
    <source>
        <dbReference type="ARBA" id="ARBA00004191"/>
    </source>
</evidence>
<keyword evidence="10" id="KW-0998">Cell outer membrane</keyword>
<organism evidence="13 14">
    <name type="scientific">Chlamydia felis (strain Fe/C-56)</name>
    <name type="common">Chlamydophila felis</name>
    <dbReference type="NCBI Taxonomy" id="264202"/>
    <lineage>
        <taxon>Bacteria</taxon>
        <taxon>Pseudomonadati</taxon>
        <taxon>Chlamydiota</taxon>
        <taxon>Chlamydiia</taxon>
        <taxon>Chlamydiales</taxon>
        <taxon>Chlamydiaceae</taxon>
        <taxon>Chlamydia/Chlamydophila group</taxon>
        <taxon>Chlamydia</taxon>
    </lineage>
</organism>
<keyword evidence="4" id="KW-1134">Transmembrane beta strand</keyword>
<evidence type="ECO:0000256" key="8">
    <source>
        <dbReference type="ARBA" id="ARBA00022729"/>
    </source>
</evidence>
<evidence type="ECO:0000313" key="14">
    <source>
        <dbReference type="Proteomes" id="UP000001260"/>
    </source>
</evidence>
<evidence type="ECO:0000259" key="12">
    <source>
        <dbReference type="PROSITE" id="PS51208"/>
    </source>
</evidence>
<dbReference type="EMBL" id="AP006861">
    <property type="protein sequence ID" value="BAE81498.1"/>
    <property type="molecule type" value="Genomic_DNA"/>
</dbReference>
<dbReference type="InterPro" id="IPR036709">
    <property type="entry name" value="Autotransporte_beta_dom_sf"/>
</dbReference>
<dbReference type="Gene3D" id="2.40.128.130">
    <property type="entry name" value="Autotransporter beta-domain"/>
    <property type="match status" value="1"/>
</dbReference>
<evidence type="ECO:0000256" key="6">
    <source>
        <dbReference type="ARBA" id="ARBA00022525"/>
    </source>
</evidence>
<evidence type="ECO:0000256" key="2">
    <source>
        <dbReference type="ARBA" id="ARBA00004416"/>
    </source>
</evidence>
<dbReference type="GO" id="GO:0009279">
    <property type="term" value="C:cell outer membrane"/>
    <property type="evidence" value="ECO:0007669"/>
    <property type="project" value="UniProtKB-SubCell"/>
</dbReference>
<dbReference type="Proteomes" id="UP000001260">
    <property type="component" value="Chromosome"/>
</dbReference>
<dbReference type="Pfam" id="PF03797">
    <property type="entry name" value="Autotransporter"/>
    <property type="match status" value="1"/>
</dbReference>
<dbReference type="HOGENOM" id="CLU_004549_1_0_0"/>
<dbReference type="AlphaFoldDB" id="Q253P0"/>
<keyword evidence="7" id="KW-0812">Transmembrane</keyword>
<evidence type="ECO:0000256" key="7">
    <source>
        <dbReference type="ARBA" id="ARBA00022692"/>
    </source>
</evidence>
<dbReference type="InterPro" id="IPR003368">
    <property type="entry name" value="POMP_repeat"/>
</dbReference>
<keyword evidence="9" id="KW-0472">Membrane</keyword>
<keyword evidence="14" id="KW-1185">Reference proteome</keyword>
<evidence type="ECO:0000256" key="5">
    <source>
        <dbReference type="ARBA" id="ARBA00022512"/>
    </source>
</evidence>
<protein>
    <submittedName>
        <fullName evidence="13">Polymorphic outer membrane protein</fullName>
    </submittedName>
</protein>
<feature type="signal peptide" evidence="11">
    <location>
        <begin position="1"/>
        <end position="29"/>
    </location>
</feature>
<dbReference type="SMART" id="SM00869">
    <property type="entry name" value="Autotransporter"/>
    <property type="match status" value="1"/>
</dbReference>
<accession>Q253P0</accession>
<name>Q253P0_CHLFF</name>
<reference evidence="13 14" key="1">
    <citation type="journal article" date="2006" name="DNA Res.">
        <title>Genome sequence of the cat pathogen, Chlamydophila felis.</title>
        <authorList>
            <person name="Azuma Y."/>
            <person name="Hirakawa H."/>
            <person name="Yamashita A."/>
            <person name="Cai Y."/>
            <person name="Rahman M.A."/>
            <person name="Suzuki H."/>
            <person name="Mitaku S."/>
            <person name="Toh H."/>
            <person name="Goto S."/>
            <person name="Murakami T."/>
            <person name="Sugi K."/>
            <person name="Hayashi H."/>
            <person name="Fukushi H."/>
            <person name="Hattori M."/>
            <person name="Kuhara S."/>
            <person name="Shirai M."/>
        </authorList>
    </citation>
    <scope>NUCLEOTIDE SEQUENCE [LARGE SCALE GENOMIC DNA]</scope>
    <source>
        <strain evidence="13 14">Fe/C-56</strain>
    </source>
</reference>
<dbReference type="InterPro" id="IPR005546">
    <property type="entry name" value="Autotransporte_beta"/>
</dbReference>
<dbReference type="InterPro" id="IPR011427">
    <property type="entry name" value="Polymorphic_membr_middle"/>
</dbReference>
<dbReference type="NCBIfam" id="TIGR01376">
    <property type="entry name" value="POMP_repeat"/>
    <property type="match status" value="1"/>
</dbReference>
<dbReference type="PROSITE" id="PS51208">
    <property type="entry name" value="AUTOTRANSPORTER"/>
    <property type="match status" value="1"/>
</dbReference>
<dbReference type="STRING" id="264202.CF0726"/>
<evidence type="ECO:0000256" key="3">
    <source>
        <dbReference type="ARBA" id="ARBA00007542"/>
    </source>
</evidence>
<dbReference type="Pfam" id="PF02415">
    <property type="entry name" value="Chlam_PMP"/>
    <property type="match status" value="1"/>
</dbReference>
<evidence type="ECO:0000256" key="9">
    <source>
        <dbReference type="ARBA" id="ARBA00023136"/>
    </source>
</evidence>
<sequence>MQGILMKNSIYGVLLVSSFALSIATELLADADTVSLATGFNGSSSKTFTVKQSSNVDGTTYNLTNAVSFLNINELNPANTSCFANTAGNLTFNGNHRLLYFDGVKSTAKGAAISTTADAKTLTLSGFLNLIFYMCPKEEVGNGAIYSNSSILLKNNSEGSFGYNKSAGKGSVICCEKSTSVGATSPTLTMQNNGDLTFLANASKASGGAIYAEKLLLSSKGVVSFRSNVTEGKGGAIAIAANGEISLSADSGNILFERNILVENNENIRNAIHLDNNAKFLQLRASEGRFIYFYDPITSTGSVADGLTINGNNGGPAYEGTIVFSTGGDHTYSSSPLSKLTTFSQDLTLASGSLILADGVTIRAKSFEQNRKSLLLMNPGTQLETSGNISIKNLHLDLNNMENDPVVITTTTDGSSVDVHGSIVMHTDNEIFYNQTALAQELSFELLHINAPQLNNISLSDIPEVPLSTLESHRGYQGTWKISWADQDPANIGGISVRSNKKMSLNWKPSGYIPVIGGTGEFTTSLVPNSLWNLFVDTRFAQQAIETNAISSNNGVWISSLTNSFLKGSTNNNHGFRHKSSGYVVGGKTETLYDDIFSVSFCQLFGRSKDFGSAKSKDKFFSGSFYARHSRCLLPIMRFLAGTSRFRPRFLLQIPRDFPINLDALVSYSYNRNHLRAKYSDRSQTTGAWNTYGYSAQIGSSLPFALDVSHIFFQSISPFIKLHWLYAHQVQFQEQGIKRRSFNNSNLKNLSLPIGLKIQGQSLHHFSYELTGMYIADLYRCNPESVTSLISGGLLPWATTATNLGKQAALLQGSSNLSLTSHINIFAQGTVEFRRSSYSYNMDFGSKVHF</sequence>
<dbReference type="OrthoDB" id="16651at2"/>
<gene>
    <name evidence="13" type="primary">pmp08</name>
    <name evidence="13" type="ordered locus">CF0726</name>
</gene>
<dbReference type="KEGG" id="cfe:CF0726"/>
<dbReference type="Pfam" id="PF07548">
    <property type="entry name" value="ChlamPMP_M"/>
    <property type="match status" value="1"/>
</dbReference>
<evidence type="ECO:0000256" key="10">
    <source>
        <dbReference type="ARBA" id="ARBA00023237"/>
    </source>
</evidence>
<comment type="subcellular location">
    <subcellularLocation>
        <location evidence="2">Cell outer membrane</location>
        <topology evidence="2">Peripheral membrane protein</topology>
        <orientation evidence="2">Extracellular side</orientation>
    </subcellularLocation>
    <subcellularLocation>
        <location evidence="1">Secreted</location>
        <location evidence="1">Cell wall</location>
    </subcellularLocation>
</comment>
<keyword evidence="5" id="KW-0134">Cell wall</keyword>
<comment type="similarity">
    <text evidence="3">Belongs to the PMP outer membrane protein family.</text>
</comment>
<feature type="domain" description="Autotransporter" evidence="12">
    <location>
        <begin position="549"/>
        <end position="850"/>
    </location>
</feature>
<evidence type="ECO:0000256" key="11">
    <source>
        <dbReference type="SAM" id="SignalP"/>
    </source>
</evidence>
<evidence type="ECO:0000256" key="4">
    <source>
        <dbReference type="ARBA" id="ARBA00022452"/>
    </source>
</evidence>
<evidence type="ECO:0000313" key="13">
    <source>
        <dbReference type="EMBL" id="BAE81498.1"/>
    </source>
</evidence>
<feature type="chain" id="PRO_5004202696" evidence="11">
    <location>
        <begin position="30"/>
        <end position="850"/>
    </location>
</feature>
<proteinExistence type="inferred from homology"/>
<dbReference type="SUPFAM" id="SSF103515">
    <property type="entry name" value="Autotransporter"/>
    <property type="match status" value="1"/>
</dbReference>
<keyword evidence="6" id="KW-0964">Secreted</keyword>
<keyword evidence="8 11" id="KW-0732">Signal</keyword>